<sequence length="123" mass="14364">MSKPFARRLRATSTPAESLLWRELRASKLDGLKFRRQTPIAGYIADFCCYELGLTIELDGKHHAEQPISDAERRTVIESHGFLELRFTNDEVKERLDWVLQEIRRAADIARCRAPRRPFPRLD</sequence>
<keyword evidence="3" id="KW-1185">Reference proteome</keyword>
<dbReference type="InterPro" id="IPR007569">
    <property type="entry name" value="DUF559"/>
</dbReference>
<evidence type="ECO:0000313" key="2">
    <source>
        <dbReference type="EMBL" id="ATQ69288.1"/>
    </source>
</evidence>
<dbReference type="EMBL" id="CP023737">
    <property type="protein sequence ID" value="ATQ69288.1"/>
    <property type="molecule type" value="Genomic_DNA"/>
</dbReference>
<dbReference type="InterPro" id="IPR011335">
    <property type="entry name" value="Restrct_endonuc-II-like"/>
</dbReference>
<dbReference type="STRING" id="595536.GCA_000178815_01896"/>
<dbReference type="InterPro" id="IPR047216">
    <property type="entry name" value="Endonuclease_DUF559_bact"/>
</dbReference>
<dbReference type="PANTHER" id="PTHR38590">
    <property type="entry name" value="BLL0828 PROTEIN"/>
    <property type="match status" value="1"/>
</dbReference>
<keyword evidence="2" id="KW-0255">Endonuclease</keyword>
<feature type="domain" description="DUF559" evidence="1">
    <location>
        <begin position="4"/>
        <end position="105"/>
    </location>
</feature>
<evidence type="ECO:0000259" key="1">
    <source>
        <dbReference type="Pfam" id="PF04480"/>
    </source>
</evidence>
<dbReference type="Pfam" id="PF04480">
    <property type="entry name" value="DUF559"/>
    <property type="match status" value="1"/>
</dbReference>
<keyword evidence="2" id="KW-0378">Hydrolase</keyword>
<protein>
    <submittedName>
        <fullName evidence="2">Endonuclease domain-containing protein</fullName>
    </submittedName>
</protein>
<dbReference type="GO" id="GO:0004519">
    <property type="term" value="F:endonuclease activity"/>
    <property type="evidence" value="ECO:0007669"/>
    <property type="project" value="UniProtKB-KW"/>
</dbReference>
<gene>
    <name evidence="2" type="ORF">CQW49_16425</name>
</gene>
<dbReference type="AlphaFoldDB" id="A0A2D2D2S0"/>
<accession>A0A2D2D2S0</accession>
<proteinExistence type="predicted"/>
<dbReference type="SUPFAM" id="SSF52980">
    <property type="entry name" value="Restriction endonuclease-like"/>
    <property type="match status" value="1"/>
</dbReference>
<dbReference type="RefSeq" id="WP_003613065.1">
    <property type="nucleotide sequence ID" value="NZ_ADVE02000001.1"/>
</dbReference>
<dbReference type="PANTHER" id="PTHR38590:SF1">
    <property type="entry name" value="BLL0828 PROTEIN"/>
    <property type="match status" value="1"/>
</dbReference>
<dbReference type="Gene3D" id="3.40.960.10">
    <property type="entry name" value="VSR Endonuclease"/>
    <property type="match status" value="1"/>
</dbReference>
<name>A0A2D2D2S0_METT3</name>
<dbReference type="CDD" id="cd01038">
    <property type="entry name" value="Endonuclease_DUF559"/>
    <property type="match status" value="1"/>
</dbReference>
<dbReference type="Proteomes" id="UP000230709">
    <property type="component" value="Chromosome"/>
</dbReference>
<evidence type="ECO:0000313" key="3">
    <source>
        <dbReference type="Proteomes" id="UP000230709"/>
    </source>
</evidence>
<reference evidence="3" key="1">
    <citation type="submission" date="2017-10" db="EMBL/GenBank/DDBJ databases">
        <title>Completed PacBio SMRT sequence of Methylosinus trichosporium OB3b reveals presence of a third large plasmid.</title>
        <authorList>
            <person name="Charles T.C."/>
            <person name="Lynch M.D.J."/>
            <person name="Heil J.R."/>
            <person name="Cheng J."/>
        </authorList>
    </citation>
    <scope>NUCLEOTIDE SEQUENCE [LARGE SCALE GENOMIC DNA]</scope>
    <source>
        <strain evidence="3">OB3b</strain>
    </source>
</reference>
<organism evidence="2 3">
    <name type="scientific">Methylosinus trichosporium (strain ATCC 35070 / NCIMB 11131 / UNIQEM 75 / OB3b)</name>
    <dbReference type="NCBI Taxonomy" id="595536"/>
    <lineage>
        <taxon>Bacteria</taxon>
        <taxon>Pseudomonadati</taxon>
        <taxon>Pseudomonadota</taxon>
        <taxon>Alphaproteobacteria</taxon>
        <taxon>Hyphomicrobiales</taxon>
        <taxon>Methylocystaceae</taxon>
        <taxon>Methylosinus</taxon>
    </lineage>
</organism>
<keyword evidence="2" id="KW-0540">Nuclease</keyword>
<dbReference type="KEGG" id="mtw:CQW49_16425"/>